<evidence type="ECO:0000256" key="1">
    <source>
        <dbReference type="SAM" id="MobiDB-lite"/>
    </source>
</evidence>
<evidence type="ECO:0000313" key="2">
    <source>
        <dbReference type="EMBL" id="OUS40116.1"/>
    </source>
</evidence>
<reference evidence="3" key="1">
    <citation type="journal article" date="2017" name="Proc. Natl. Acad. Sci. U.S.A.">
        <title>Simulation of Deepwater Horizon oil plume reveals substrate specialization within a complex community of hydrocarbon degraders.</title>
        <authorList>
            <person name="Hu P."/>
            <person name="Dubinsky E.A."/>
            <person name="Probst A.J."/>
            <person name="Wang J."/>
            <person name="Sieber C.M.K."/>
            <person name="Tom L.M."/>
            <person name="Gardinali P."/>
            <person name="Banfield J.F."/>
            <person name="Atlas R.M."/>
            <person name="Andersen G.L."/>
        </authorList>
    </citation>
    <scope>NUCLEOTIDE SEQUENCE [LARGE SCALE GENOMIC DNA]</scope>
</reference>
<comment type="caution">
    <text evidence="2">The sequence shown here is derived from an EMBL/GenBank/DDBJ whole genome shotgun (WGS) entry which is preliminary data.</text>
</comment>
<accession>A0A1Y5HS14</accession>
<sequence>MFASDSKKQKGPVEQANSVLHDWDRESEWSVVEQLSEAEDVHTLGELFALHRIMRGYKQRKGVREAKADARPPRQSMH</sequence>
<dbReference type="AlphaFoldDB" id="A0A1Y5HS14"/>
<dbReference type="Proteomes" id="UP000227088">
    <property type="component" value="Unassembled WGS sequence"/>
</dbReference>
<name>A0A1Y5HS14_OLEAN</name>
<evidence type="ECO:0000313" key="3">
    <source>
        <dbReference type="Proteomes" id="UP000227088"/>
    </source>
</evidence>
<gene>
    <name evidence="2" type="ORF">A9R00_07680</name>
</gene>
<feature type="compositionally biased region" description="Basic and acidic residues" evidence="1">
    <location>
        <begin position="62"/>
        <end position="72"/>
    </location>
</feature>
<feature type="region of interest" description="Disordered" evidence="1">
    <location>
        <begin position="59"/>
        <end position="78"/>
    </location>
</feature>
<protein>
    <submittedName>
        <fullName evidence="2">Uncharacterized protein</fullName>
    </submittedName>
</protein>
<organism evidence="2 3">
    <name type="scientific">Oleispira antarctica</name>
    <dbReference type="NCBI Taxonomy" id="188908"/>
    <lineage>
        <taxon>Bacteria</taxon>
        <taxon>Pseudomonadati</taxon>
        <taxon>Pseudomonadota</taxon>
        <taxon>Gammaproteobacteria</taxon>
        <taxon>Oceanospirillales</taxon>
        <taxon>Oceanospirillaceae</taxon>
        <taxon>Oleispira</taxon>
    </lineage>
</organism>
<dbReference type="EMBL" id="MABE01000436">
    <property type="protein sequence ID" value="OUS40116.1"/>
    <property type="molecule type" value="Genomic_DNA"/>
</dbReference>
<proteinExistence type="predicted"/>